<evidence type="ECO:0000313" key="2">
    <source>
        <dbReference type="Proteomes" id="UP000028525"/>
    </source>
</evidence>
<dbReference type="OrthoDB" id="1911238at2"/>
<comment type="caution">
    <text evidence="1">The sequence shown here is derived from an EMBL/GenBank/DDBJ whole genome shotgun (WGS) entry which is preliminary data.</text>
</comment>
<dbReference type="AlphaFoldDB" id="A0A084JP38"/>
<name>A0A084JP38_9FIRM</name>
<evidence type="ECO:0000313" key="1">
    <source>
        <dbReference type="EMBL" id="KEZ90722.1"/>
    </source>
</evidence>
<sequence>MANYKPIAKTISAASAISGVLVPANLSTTSWGLLLVRGSALFSNTILRSGAVAVWESTKPTTAAPSRETFTDANAIYGITCRAGVKLIFKFYAH</sequence>
<dbReference type="STRING" id="29354.IO98_08285"/>
<reference evidence="1 2" key="1">
    <citation type="submission" date="2014-07" db="EMBL/GenBank/DDBJ databases">
        <title>Draft genome of Clostridium celerecrescens 152B isolated from sediments associated with methane hydrate from Krishna Godavari basin.</title>
        <authorList>
            <person name="Honkalas V.S."/>
            <person name="Dabir A.P."/>
            <person name="Arora P."/>
            <person name="Dhakephalkar P.K."/>
        </authorList>
    </citation>
    <scope>NUCLEOTIDE SEQUENCE [LARGE SCALE GENOMIC DNA]</scope>
    <source>
        <strain evidence="1 2">152B</strain>
    </source>
</reference>
<dbReference type="RefSeq" id="WP_038279977.1">
    <property type="nucleotide sequence ID" value="NZ_FYAL01000013.1"/>
</dbReference>
<keyword evidence="2" id="KW-1185">Reference proteome</keyword>
<organism evidence="1 2">
    <name type="scientific">Lacrimispora celerecrescens</name>
    <dbReference type="NCBI Taxonomy" id="29354"/>
    <lineage>
        <taxon>Bacteria</taxon>
        <taxon>Bacillati</taxon>
        <taxon>Bacillota</taxon>
        <taxon>Clostridia</taxon>
        <taxon>Lachnospirales</taxon>
        <taxon>Lachnospiraceae</taxon>
        <taxon>Lacrimispora</taxon>
    </lineage>
</organism>
<dbReference type="EMBL" id="JPME01000010">
    <property type="protein sequence ID" value="KEZ90722.1"/>
    <property type="molecule type" value="Genomic_DNA"/>
</dbReference>
<protein>
    <submittedName>
        <fullName evidence="1">Uncharacterized protein</fullName>
    </submittedName>
</protein>
<proteinExistence type="predicted"/>
<gene>
    <name evidence="1" type="ORF">IO98_08285</name>
</gene>
<dbReference type="Proteomes" id="UP000028525">
    <property type="component" value="Unassembled WGS sequence"/>
</dbReference>
<accession>A0A084JP38</accession>